<evidence type="ECO:0000256" key="6">
    <source>
        <dbReference type="ARBA" id="ARBA00022741"/>
    </source>
</evidence>
<feature type="transmembrane region" description="Helical" evidence="12">
    <location>
        <begin position="6"/>
        <end position="25"/>
    </location>
</feature>
<sequence length="465" mass="52699">MRYRLTLFFILAILPLILVSLYSIGKSQRILEEQSGEQTRAAMASSLAYIDQFMSSMNHLSLLISNDAELNELLRPDADPSQQIIDAQQILRRLKNFLLAEKSISDLWILDADMGLVLSVQDGGKRIDYKNRDWYRLTVENAGGPVLLSNWNAKVPDPPGVYDPLDLPDSMTITRGMSANSLRPSPHALGVTIELSTFVDFAKELLKGNDASLYLMNANQELIVSSNGDSAIPYDIPDNDQAYFERRDAALDRSMFVTKVRSDESGWSMVLAQPKRNLTEKSSLLQRFIYGVIGISCLLALSIAWIVYTGISAPLRNLLSGIRELARGNLSVQLKHDRVDEFGALTESFNMMAEQQKRYVDDIFEHQVEKTRTELKFLQSQINPHFLYNTLDSIHASAVNYDADEICEMVLCLSSFFRLSLNKGRESFTLAETVEHLGYYIRIQELRFTDHFQSRLDIPDDCKDL</sequence>
<dbReference type="Pfam" id="PF00672">
    <property type="entry name" value="HAMP"/>
    <property type="match status" value="1"/>
</dbReference>
<keyword evidence="3" id="KW-0597">Phosphoprotein</keyword>
<gene>
    <name evidence="14" type="ORF">OMP38_27725</name>
</gene>
<dbReference type="RefSeq" id="WP_277567962.1">
    <property type="nucleotide sequence ID" value="NZ_JAPDHZ010000006.1"/>
</dbReference>
<reference evidence="14 15" key="1">
    <citation type="submission" date="2022-10" db="EMBL/GenBank/DDBJ databases">
        <title>Comparative genomic analysis of Cohnella hashimotonis sp. nov., isolated from the International Space Station.</title>
        <authorList>
            <person name="Simpson A."/>
            <person name="Venkateswaran K."/>
        </authorList>
    </citation>
    <scope>NUCLEOTIDE SEQUENCE [LARGE SCALE GENOMIC DNA]</scope>
    <source>
        <strain evidence="14 15">DSM 18997</strain>
    </source>
</reference>
<accession>A0A9X4KL34</accession>
<comment type="subcellular location">
    <subcellularLocation>
        <location evidence="1">Cell membrane</location>
        <topology evidence="1">Multi-pass membrane protein</topology>
    </subcellularLocation>
</comment>
<evidence type="ECO:0000256" key="9">
    <source>
        <dbReference type="ARBA" id="ARBA00022989"/>
    </source>
</evidence>
<dbReference type="Gene3D" id="6.10.340.10">
    <property type="match status" value="1"/>
</dbReference>
<dbReference type="PANTHER" id="PTHR34220:SF11">
    <property type="entry name" value="SENSOR PROTEIN KINASE HPTS"/>
    <property type="match status" value="1"/>
</dbReference>
<proteinExistence type="predicted"/>
<evidence type="ECO:0000313" key="14">
    <source>
        <dbReference type="EMBL" id="MDG0794202.1"/>
    </source>
</evidence>
<keyword evidence="11 12" id="KW-0472">Membrane</keyword>
<dbReference type="GO" id="GO:0005886">
    <property type="term" value="C:plasma membrane"/>
    <property type="evidence" value="ECO:0007669"/>
    <property type="project" value="UniProtKB-SubCell"/>
</dbReference>
<evidence type="ECO:0000256" key="1">
    <source>
        <dbReference type="ARBA" id="ARBA00004651"/>
    </source>
</evidence>
<dbReference type="EMBL" id="JAPDHZ010000006">
    <property type="protein sequence ID" value="MDG0794202.1"/>
    <property type="molecule type" value="Genomic_DNA"/>
</dbReference>
<evidence type="ECO:0000259" key="13">
    <source>
        <dbReference type="PROSITE" id="PS50885"/>
    </source>
</evidence>
<dbReference type="AlphaFoldDB" id="A0A9X4KL34"/>
<dbReference type="GO" id="GO:0005524">
    <property type="term" value="F:ATP binding"/>
    <property type="evidence" value="ECO:0007669"/>
    <property type="project" value="UniProtKB-KW"/>
</dbReference>
<evidence type="ECO:0000256" key="2">
    <source>
        <dbReference type="ARBA" id="ARBA00022475"/>
    </source>
</evidence>
<comment type="caution">
    <text evidence="14">The sequence shown here is derived from an EMBL/GenBank/DDBJ whole genome shotgun (WGS) entry which is preliminary data.</text>
</comment>
<dbReference type="SUPFAM" id="SSF158472">
    <property type="entry name" value="HAMP domain-like"/>
    <property type="match status" value="1"/>
</dbReference>
<dbReference type="InterPro" id="IPR010559">
    <property type="entry name" value="Sig_transdc_His_kin_internal"/>
</dbReference>
<keyword evidence="6" id="KW-0547">Nucleotide-binding</keyword>
<dbReference type="PROSITE" id="PS50885">
    <property type="entry name" value="HAMP"/>
    <property type="match status" value="1"/>
</dbReference>
<evidence type="ECO:0000313" key="15">
    <source>
        <dbReference type="Proteomes" id="UP001153387"/>
    </source>
</evidence>
<protein>
    <submittedName>
        <fullName evidence="14">Histidine kinase</fullName>
    </submittedName>
</protein>
<dbReference type="CDD" id="cd06225">
    <property type="entry name" value="HAMP"/>
    <property type="match status" value="1"/>
</dbReference>
<keyword evidence="9 12" id="KW-1133">Transmembrane helix</keyword>
<organism evidence="14 15">
    <name type="scientific">Cohnella ginsengisoli</name>
    <dbReference type="NCBI Taxonomy" id="425004"/>
    <lineage>
        <taxon>Bacteria</taxon>
        <taxon>Bacillati</taxon>
        <taxon>Bacillota</taxon>
        <taxon>Bacilli</taxon>
        <taxon>Bacillales</taxon>
        <taxon>Paenibacillaceae</taxon>
        <taxon>Cohnella</taxon>
    </lineage>
</organism>
<name>A0A9X4KL34_9BACL</name>
<evidence type="ECO:0000256" key="5">
    <source>
        <dbReference type="ARBA" id="ARBA00022692"/>
    </source>
</evidence>
<keyword evidence="15" id="KW-1185">Reference proteome</keyword>
<evidence type="ECO:0000256" key="7">
    <source>
        <dbReference type="ARBA" id="ARBA00022777"/>
    </source>
</evidence>
<evidence type="ECO:0000256" key="3">
    <source>
        <dbReference type="ARBA" id="ARBA00022553"/>
    </source>
</evidence>
<dbReference type="InterPro" id="IPR050640">
    <property type="entry name" value="Bact_2-comp_sensor_kinase"/>
</dbReference>
<evidence type="ECO:0000256" key="4">
    <source>
        <dbReference type="ARBA" id="ARBA00022679"/>
    </source>
</evidence>
<dbReference type="Proteomes" id="UP001153387">
    <property type="component" value="Unassembled WGS sequence"/>
</dbReference>
<dbReference type="Pfam" id="PF06580">
    <property type="entry name" value="His_kinase"/>
    <property type="match status" value="1"/>
</dbReference>
<evidence type="ECO:0000256" key="12">
    <source>
        <dbReference type="SAM" id="Phobius"/>
    </source>
</evidence>
<keyword evidence="7 14" id="KW-0418">Kinase</keyword>
<keyword evidence="5 12" id="KW-0812">Transmembrane</keyword>
<dbReference type="PANTHER" id="PTHR34220">
    <property type="entry name" value="SENSOR HISTIDINE KINASE YPDA"/>
    <property type="match status" value="1"/>
</dbReference>
<keyword evidence="10" id="KW-0902">Two-component regulatory system</keyword>
<feature type="domain" description="HAMP" evidence="13">
    <location>
        <begin position="309"/>
        <end position="361"/>
    </location>
</feature>
<evidence type="ECO:0000256" key="8">
    <source>
        <dbReference type="ARBA" id="ARBA00022840"/>
    </source>
</evidence>
<keyword evidence="8" id="KW-0067">ATP-binding</keyword>
<keyword evidence="2" id="KW-1003">Cell membrane</keyword>
<dbReference type="GO" id="GO:0000155">
    <property type="term" value="F:phosphorelay sensor kinase activity"/>
    <property type="evidence" value="ECO:0007669"/>
    <property type="project" value="InterPro"/>
</dbReference>
<dbReference type="SMART" id="SM00304">
    <property type="entry name" value="HAMP"/>
    <property type="match status" value="1"/>
</dbReference>
<dbReference type="InterPro" id="IPR003660">
    <property type="entry name" value="HAMP_dom"/>
</dbReference>
<evidence type="ECO:0000256" key="10">
    <source>
        <dbReference type="ARBA" id="ARBA00023012"/>
    </source>
</evidence>
<feature type="transmembrane region" description="Helical" evidence="12">
    <location>
        <begin position="288"/>
        <end position="308"/>
    </location>
</feature>
<evidence type="ECO:0000256" key="11">
    <source>
        <dbReference type="ARBA" id="ARBA00023136"/>
    </source>
</evidence>
<keyword evidence="4" id="KW-0808">Transferase</keyword>